<dbReference type="EMBL" id="JBHMAF010000139">
    <property type="protein sequence ID" value="MFB9760394.1"/>
    <property type="molecule type" value="Genomic_DNA"/>
</dbReference>
<gene>
    <name evidence="1" type="ORF">ACFFMS_18875</name>
</gene>
<comment type="caution">
    <text evidence="1">The sequence shown here is derived from an EMBL/GenBank/DDBJ whole genome shotgun (WGS) entry which is preliminary data.</text>
</comment>
<sequence length="128" mass="14992">MLSIKNIELILKDVPDFDFRDLQYITSFNYQSSNEYGLFYGYGNTFYLDMKFMLIPKQTKGSAYKVIIRFSNVVDLKFNGASRLMGFNIQDISERGLEGIRYLIENYKSDVINFYCQSIQIISLDKLL</sequence>
<name>A0ABV5WID7_9BACI</name>
<evidence type="ECO:0000313" key="1">
    <source>
        <dbReference type="EMBL" id="MFB9760394.1"/>
    </source>
</evidence>
<dbReference type="Proteomes" id="UP001589609">
    <property type="component" value="Unassembled WGS sequence"/>
</dbReference>
<organism evidence="1 2">
    <name type="scientific">Ectobacillus funiculus</name>
    <dbReference type="NCBI Taxonomy" id="137993"/>
    <lineage>
        <taxon>Bacteria</taxon>
        <taxon>Bacillati</taxon>
        <taxon>Bacillota</taxon>
        <taxon>Bacilli</taxon>
        <taxon>Bacillales</taxon>
        <taxon>Bacillaceae</taxon>
        <taxon>Ectobacillus</taxon>
    </lineage>
</organism>
<dbReference type="RefSeq" id="WP_379950712.1">
    <property type="nucleotide sequence ID" value="NZ_JBHMAF010000139.1"/>
</dbReference>
<accession>A0ABV5WID7</accession>
<keyword evidence="2" id="KW-1185">Reference proteome</keyword>
<evidence type="ECO:0000313" key="2">
    <source>
        <dbReference type="Proteomes" id="UP001589609"/>
    </source>
</evidence>
<reference evidence="1 2" key="1">
    <citation type="submission" date="2024-09" db="EMBL/GenBank/DDBJ databases">
        <authorList>
            <person name="Sun Q."/>
            <person name="Mori K."/>
        </authorList>
    </citation>
    <scope>NUCLEOTIDE SEQUENCE [LARGE SCALE GENOMIC DNA]</scope>
    <source>
        <strain evidence="1 2">JCM 11201</strain>
    </source>
</reference>
<protein>
    <submittedName>
        <fullName evidence="1">Uncharacterized protein</fullName>
    </submittedName>
</protein>
<proteinExistence type="predicted"/>